<keyword evidence="3" id="KW-1185">Reference proteome</keyword>
<reference evidence="2 3" key="1">
    <citation type="journal article" date="2007" name="Nature">
        <title>Evolution of genes and genomes on the Drosophila phylogeny.</title>
        <authorList>
            <consortium name="Drosophila 12 Genomes Consortium"/>
            <person name="Clark A.G."/>
            <person name="Eisen M.B."/>
            <person name="Smith D.R."/>
            <person name="Bergman C.M."/>
            <person name="Oliver B."/>
            <person name="Markow T.A."/>
            <person name="Kaufman T.C."/>
            <person name="Kellis M."/>
            <person name="Gelbart W."/>
            <person name="Iyer V.N."/>
            <person name="Pollard D.A."/>
            <person name="Sackton T.B."/>
            <person name="Larracuente A.M."/>
            <person name="Singh N.D."/>
            <person name="Abad J.P."/>
            <person name="Abt D.N."/>
            <person name="Adryan B."/>
            <person name="Aguade M."/>
            <person name="Akashi H."/>
            <person name="Anderson W.W."/>
            <person name="Aquadro C.F."/>
            <person name="Ardell D.H."/>
            <person name="Arguello R."/>
            <person name="Artieri C.G."/>
            <person name="Barbash D.A."/>
            <person name="Barker D."/>
            <person name="Barsanti P."/>
            <person name="Batterham P."/>
            <person name="Batzoglou S."/>
            <person name="Begun D."/>
            <person name="Bhutkar A."/>
            <person name="Blanco E."/>
            <person name="Bosak S.A."/>
            <person name="Bradley R.K."/>
            <person name="Brand A.D."/>
            <person name="Brent M.R."/>
            <person name="Brooks A.N."/>
            <person name="Brown R.H."/>
            <person name="Butlin R.K."/>
            <person name="Caggese C."/>
            <person name="Calvi B.R."/>
            <person name="Bernardo de Carvalho A."/>
            <person name="Caspi A."/>
            <person name="Castrezana S."/>
            <person name="Celniker S.E."/>
            <person name="Chang J.L."/>
            <person name="Chapple C."/>
            <person name="Chatterji S."/>
            <person name="Chinwalla A."/>
            <person name="Civetta A."/>
            <person name="Clifton S.W."/>
            <person name="Comeron J.M."/>
            <person name="Costello J.C."/>
            <person name="Coyne J.A."/>
            <person name="Daub J."/>
            <person name="David R.G."/>
            <person name="Delcher A.L."/>
            <person name="Delehaunty K."/>
            <person name="Do C.B."/>
            <person name="Ebling H."/>
            <person name="Edwards K."/>
            <person name="Eickbush T."/>
            <person name="Evans J.D."/>
            <person name="Filipski A."/>
            <person name="Findeiss S."/>
            <person name="Freyhult E."/>
            <person name="Fulton L."/>
            <person name="Fulton R."/>
            <person name="Garcia A.C."/>
            <person name="Gardiner A."/>
            <person name="Garfield D.A."/>
            <person name="Garvin B.E."/>
            <person name="Gibson G."/>
            <person name="Gilbert D."/>
            <person name="Gnerre S."/>
            <person name="Godfrey J."/>
            <person name="Good R."/>
            <person name="Gotea V."/>
            <person name="Gravely B."/>
            <person name="Greenberg A.J."/>
            <person name="Griffiths-Jones S."/>
            <person name="Gross S."/>
            <person name="Guigo R."/>
            <person name="Gustafson E.A."/>
            <person name="Haerty W."/>
            <person name="Hahn M.W."/>
            <person name="Halligan D.L."/>
            <person name="Halpern A.L."/>
            <person name="Halter G.M."/>
            <person name="Han M.V."/>
            <person name="Heger A."/>
            <person name="Hillier L."/>
            <person name="Hinrichs A.S."/>
            <person name="Holmes I."/>
            <person name="Hoskins R.A."/>
            <person name="Hubisz M.J."/>
            <person name="Hultmark D."/>
            <person name="Huntley M.A."/>
            <person name="Jaffe D.B."/>
            <person name="Jagadeeshan S."/>
            <person name="Jeck W.R."/>
            <person name="Johnson J."/>
            <person name="Jones C.D."/>
            <person name="Jordan W.C."/>
            <person name="Karpen G.H."/>
            <person name="Kataoka E."/>
            <person name="Keightley P.D."/>
            <person name="Kheradpour P."/>
            <person name="Kirkness E.F."/>
            <person name="Koerich L.B."/>
            <person name="Kristiansen K."/>
            <person name="Kudrna D."/>
            <person name="Kulathinal R.J."/>
            <person name="Kumar S."/>
            <person name="Kwok R."/>
            <person name="Lander E."/>
            <person name="Langley C.H."/>
            <person name="Lapoint R."/>
            <person name="Lazzaro B.P."/>
            <person name="Lee S.J."/>
            <person name="Levesque L."/>
            <person name="Li R."/>
            <person name="Lin C.F."/>
            <person name="Lin M.F."/>
            <person name="Lindblad-Toh K."/>
            <person name="Llopart A."/>
            <person name="Long M."/>
            <person name="Low L."/>
            <person name="Lozovsky E."/>
            <person name="Lu J."/>
            <person name="Luo M."/>
            <person name="Machado C.A."/>
            <person name="Makalowski W."/>
            <person name="Marzo M."/>
            <person name="Matsuda M."/>
            <person name="Matzkin L."/>
            <person name="McAllister B."/>
            <person name="McBride C.S."/>
            <person name="McKernan B."/>
            <person name="McKernan K."/>
            <person name="Mendez-Lago M."/>
            <person name="Minx P."/>
            <person name="Mollenhauer M.U."/>
            <person name="Montooth K."/>
            <person name="Mount S.M."/>
            <person name="Mu X."/>
            <person name="Myers E."/>
            <person name="Negre B."/>
            <person name="Newfeld S."/>
            <person name="Nielsen R."/>
            <person name="Noor M.A."/>
            <person name="O'Grady P."/>
            <person name="Pachter L."/>
            <person name="Papaceit M."/>
            <person name="Parisi M.J."/>
            <person name="Parisi M."/>
            <person name="Parts L."/>
            <person name="Pedersen J.S."/>
            <person name="Pesole G."/>
            <person name="Phillippy A.M."/>
            <person name="Ponting C.P."/>
            <person name="Pop M."/>
            <person name="Porcelli D."/>
            <person name="Powell J.R."/>
            <person name="Prohaska S."/>
            <person name="Pruitt K."/>
            <person name="Puig M."/>
            <person name="Quesneville H."/>
            <person name="Ram K.R."/>
            <person name="Rand D."/>
            <person name="Rasmussen M.D."/>
            <person name="Reed L.K."/>
            <person name="Reenan R."/>
            <person name="Reily A."/>
            <person name="Remington K.A."/>
            <person name="Rieger T.T."/>
            <person name="Ritchie M.G."/>
            <person name="Robin C."/>
            <person name="Rogers Y.H."/>
            <person name="Rohde C."/>
            <person name="Rozas J."/>
            <person name="Rubenfield M.J."/>
            <person name="Ruiz A."/>
            <person name="Russo S."/>
            <person name="Salzberg S.L."/>
            <person name="Sanchez-Gracia A."/>
            <person name="Saranga D.J."/>
            <person name="Sato H."/>
            <person name="Schaeffer S.W."/>
            <person name="Schatz M.C."/>
            <person name="Schlenke T."/>
            <person name="Schwartz R."/>
            <person name="Segarra C."/>
            <person name="Singh R.S."/>
            <person name="Sirot L."/>
            <person name="Sirota M."/>
            <person name="Sisneros N.B."/>
            <person name="Smith C.D."/>
            <person name="Smith T.F."/>
            <person name="Spieth J."/>
            <person name="Stage D.E."/>
            <person name="Stark A."/>
            <person name="Stephan W."/>
            <person name="Strausberg R.L."/>
            <person name="Strempel S."/>
            <person name="Sturgill D."/>
            <person name="Sutton G."/>
            <person name="Sutton G.G."/>
            <person name="Tao W."/>
            <person name="Teichmann S."/>
            <person name="Tobari Y.N."/>
            <person name="Tomimura Y."/>
            <person name="Tsolas J.M."/>
            <person name="Valente V.L."/>
            <person name="Venter E."/>
            <person name="Venter J.C."/>
            <person name="Vicario S."/>
            <person name="Vieira F.G."/>
            <person name="Vilella A.J."/>
            <person name="Villasante A."/>
            <person name="Walenz B."/>
            <person name="Wang J."/>
            <person name="Wasserman M."/>
            <person name="Watts T."/>
            <person name="Wilson D."/>
            <person name="Wilson R.K."/>
            <person name="Wing R.A."/>
            <person name="Wolfner M.F."/>
            <person name="Wong A."/>
            <person name="Wong G.K."/>
            <person name="Wu C.I."/>
            <person name="Wu G."/>
            <person name="Yamamoto D."/>
            <person name="Yang H.P."/>
            <person name="Yang S.P."/>
            <person name="Yorke J.A."/>
            <person name="Yoshida K."/>
            <person name="Zdobnov E."/>
            <person name="Zhang P."/>
            <person name="Zhang Y."/>
            <person name="Zimin A.V."/>
            <person name="Baldwin J."/>
            <person name="Abdouelleil A."/>
            <person name="Abdulkadir J."/>
            <person name="Abebe A."/>
            <person name="Abera B."/>
            <person name="Abreu J."/>
            <person name="Acer S.C."/>
            <person name="Aftuck L."/>
            <person name="Alexander A."/>
            <person name="An P."/>
            <person name="Anderson E."/>
            <person name="Anderson S."/>
            <person name="Arachi H."/>
            <person name="Azer M."/>
            <person name="Bachantsang P."/>
            <person name="Barry A."/>
            <person name="Bayul T."/>
            <person name="Berlin A."/>
            <person name="Bessette D."/>
            <person name="Bloom T."/>
            <person name="Blye J."/>
            <person name="Boguslavskiy L."/>
            <person name="Bonnet C."/>
            <person name="Boukhgalter B."/>
            <person name="Bourzgui I."/>
            <person name="Brown A."/>
            <person name="Cahill P."/>
            <person name="Channer S."/>
            <person name="Cheshatsang Y."/>
            <person name="Chuda L."/>
            <person name="Citroen M."/>
            <person name="Collymore A."/>
            <person name="Cooke P."/>
            <person name="Costello M."/>
            <person name="D'Aco K."/>
            <person name="Daza R."/>
            <person name="De Haan G."/>
            <person name="DeGray S."/>
            <person name="DeMaso C."/>
            <person name="Dhargay N."/>
            <person name="Dooley K."/>
            <person name="Dooley E."/>
            <person name="Doricent M."/>
            <person name="Dorje P."/>
            <person name="Dorjee K."/>
            <person name="Dupes A."/>
            <person name="Elong R."/>
            <person name="Falk J."/>
            <person name="Farina A."/>
            <person name="Faro S."/>
            <person name="Ferguson D."/>
            <person name="Fisher S."/>
            <person name="Foley C.D."/>
            <person name="Franke A."/>
            <person name="Friedrich D."/>
            <person name="Gadbois L."/>
            <person name="Gearin G."/>
            <person name="Gearin C.R."/>
            <person name="Giannoukos G."/>
            <person name="Goode T."/>
            <person name="Graham J."/>
            <person name="Grandbois E."/>
            <person name="Grewal S."/>
            <person name="Gyaltsen K."/>
            <person name="Hafez N."/>
            <person name="Hagos B."/>
            <person name="Hall J."/>
            <person name="Henson C."/>
            <person name="Hollinger A."/>
            <person name="Honan T."/>
            <person name="Huard M.D."/>
            <person name="Hughes L."/>
            <person name="Hurhula B."/>
            <person name="Husby M.E."/>
            <person name="Kamat A."/>
            <person name="Kanga B."/>
            <person name="Kashin S."/>
            <person name="Khazanovich D."/>
            <person name="Kisner P."/>
            <person name="Lance K."/>
            <person name="Lara M."/>
            <person name="Lee W."/>
            <person name="Lennon N."/>
            <person name="Letendre F."/>
            <person name="LeVine R."/>
            <person name="Lipovsky A."/>
            <person name="Liu X."/>
            <person name="Liu J."/>
            <person name="Liu S."/>
            <person name="Lokyitsang T."/>
            <person name="Lokyitsang Y."/>
            <person name="Lubonja R."/>
            <person name="Lui A."/>
            <person name="MacDonald P."/>
            <person name="Magnisalis V."/>
            <person name="Maru K."/>
            <person name="Matthews C."/>
            <person name="McCusker W."/>
            <person name="McDonough S."/>
            <person name="Mehta T."/>
            <person name="Meldrim J."/>
            <person name="Meneus L."/>
            <person name="Mihai O."/>
            <person name="Mihalev A."/>
            <person name="Mihova T."/>
            <person name="Mittelman R."/>
            <person name="Mlenga V."/>
            <person name="Montmayeur A."/>
            <person name="Mulrain L."/>
            <person name="Navidi A."/>
            <person name="Naylor J."/>
            <person name="Negash T."/>
            <person name="Nguyen T."/>
            <person name="Nguyen N."/>
            <person name="Nicol R."/>
            <person name="Norbu C."/>
            <person name="Norbu N."/>
            <person name="Novod N."/>
            <person name="O'Neill B."/>
            <person name="Osman S."/>
            <person name="Markiewicz E."/>
            <person name="Oyono O.L."/>
            <person name="Patti C."/>
            <person name="Phunkhang P."/>
            <person name="Pierre F."/>
            <person name="Priest M."/>
            <person name="Raghuraman S."/>
            <person name="Rege F."/>
            <person name="Reyes R."/>
            <person name="Rise C."/>
            <person name="Rogov P."/>
            <person name="Ross K."/>
            <person name="Ryan E."/>
            <person name="Settipalli S."/>
            <person name="Shea T."/>
            <person name="Sherpa N."/>
            <person name="Shi L."/>
            <person name="Shih D."/>
            <person name="Sparrow T."/>
            <person name="Spaulding J."/>
            <person name="Stalker J."/>
            <person name="Stange-Thomann N."/>
            <person name="Stavropoulos S."/>
            <person name="Stone C."/>
            <person name="Strader C."/>
            <person name="Tesfaye S."/>
            <person name="Thomson T."/>
            <person name="Thoulutsang Y."/>
            <person name="Thoulutsang D."/>
            <person name="Topham K."/>
            <person name="Topping I."/>
            <person name="Tsamla T."/>
            <person name="Vassiliev H."/>
            <person name="Vo A."/>
            <person name="Wangchuk T."/>
            <person name="Wangdi T."/>
            <person name="Weiand M."/>
            <person name="Wilkinson J."/>
            <person name="Wilson A."/>
            <person name="Yadav S."/>
            <person name="Young G."/>
            <person name="Yu Q."/>
            <person name="Zembek L."/>
            <person name="Zhong D."/>
            <person name="Zimmer A."/>
            <person name="Zwirko Z."/>
            <person name="Jaffe D.B."/>
            <person name="Alvarez P."/>
            <person name="Brockman W."/>
            <person name="Butler J."/>
            <person name="Chin C."/>
            <person name="Gnerre S."/>
            <person name="Grabherr M."/>
            <person name="Kleber M."/>
            <person name="Mauceli E."/>
            <person name="MacCallum I."/>
        </authorList>
    </citation>
    <scope>NUCLEOTIDE SEQUENCE [LARGE SCALE GENOMIC DNA]</scope>
    <source>
        <strain evidence="3">Tucson 15081-1352.22</strain>
    </source>
</reference>
<dbReference type="Proteomes" id="UP000009192">
    <property type="component" value="Unassembled WGS sequence"/>
</dbReference>
<evidence type="ECO:0000313" key="2">
    <source>
        <dbReference type="EMBL" id="EDW07867.1"/>
    </source>
</evidence>
<dbReference type="InParanoid" id="B4L2R9"/>
<dbReference type="HOGENOM" id="CLU_763483_0_0_1"/>
<dbReference type="EMBL" id="CH933810">
    <property type="protein sequence ID" value="EDW07867.1"/>
    <property type="molecule type" value="Genomic_DNA"/>
</dbReference>
<dbReference type="Pfam" id="PF16063">
    <property type="entry name" value="DUF4805"/>
    <property type="match status" value="1"/>
</dbReference>
<dbReference type="OMA" id="DNCVYRA"/>
<evidence type="ECO:0000313" key="3">
    <source>
        <dbReference type="Proteomes" id="UP000009192"/>
    </source>
</evidence>
<dbReference type="InterPro" id="IPR032064">
    <property type="entry name" value="DUF4805"/>
</dbReference>
<accession>B4L2R9</accession>
<feature type="compositionally biased region" description="Polar residues" evidence="1">
    <location>
        <begin position="91"/>
        <end position="100"/>
    </location>
</feature>
<feature type="compositionally biased region" description="Basic residues" evidence="1">
    <location>
        <begin position="352"/>
        <end position="365"/>
    </location>
</feature>
<feature type="region of interest" description="Disordered" evidence="1">
    <location>
        <begin position="90"/>
        <end position="113"/>
    </location>
</feature>
<evidence type="ECO:0000256" key="1">
    <source>
        <dbReference type="SAM" id="MobiDB-lite"/>
    </source>
</evidence>
<dbReference type="PhylomeDB" id="B4L2R9"/>
<dbReference type="eggNOG" id="ENOG502SWEA">
    <property type="taxonomic scope" value="Eukaryota"/>
</dbReference>
<organism evidence="2 3">
    <name type="scientific">Drosophila mojavensis</name>
    <name type="common">Fruit fly</name>
    <dbReference type="NCBI Taxonomy" id="7230"/>
    <lineage>
        <taxon>Eukaryota</taxon>
        <taxon>Metazoa</taxon>
        <taxon>Ecdysozoa</taxon>
        <taxon>Arthropoda</taxon>
        <taxon>Hexapoda</taxon>
        <taxon>Insecta</taxon>
        <taxon>Pterygota</taxon>
        <taxon>Neoptera</taxon>
        <taxon>Endopterygota</taxon>
        <taxon>Diptera</taxon>
        <taxon>Brachycera</taxon>
        <taxon>Muscomorpha</taxon>
        <taxon>Ephydroidea</taxon>
        <taxon>Drosophilidae</taxon>
        <taxon>Drosophila</taxon>
    </lineage>
</organism>
<dbReference type="OrthoDB" id="165498at2759"/>
<feature type="region of interest" description="Disordered" evidence="1">
    <location>
        <begin position="283"/>
        <end position="378"/>
    </location>
</feature>
<gene>
    <name evidence="2" type="primary">Dmoj\GI14618</name>
    <name evidence="2" type="ORF">Dmoj_GI14618</name>
</gene>
<dbReference type="KEGG" id="dmo:Dmoj_GI14618"/>
<dbReference type="AlphaFoldDB" id="B4L2R9"/>
<feature type="compositionally biased region" description="Low complexity" evidence="1">
    <location>
        <begin position="207"/>
        <end position="220"/>
    </location>
</feature>
<feature type="compositionally biased region" description="Basic residues" evidence="1">
    <location>
        <begin position="287"/>
        <end position="296"/>
    </location>
</feature>
<feature type="region of interest" description="Disordered" evidence="1">
    <location>
        <begin position="187"/>
        <end position="261"/>
    </location>
</feature>
<evidence type="ECO:0008006" key="4">
    <source>
        <dbReference type="Google" id="ProtNLM"/>
    </source>
</evidence>
<sequence length="394" mass="44275">MSKQLHQQLQQQEELNTDSTSDYEEQQELDQQAEQDAYDPLSNLLRLQLRKPSHWNWELNTSRSCSNIALPRILLYDHTGALLVNADGHSEQTYRPSSAQDCRRKRASSSLSRSLQQARLAGRLNGLSIGEATASSETHSALRSPARQQLAGSCIEFSTHELPDWQPHEVGSSRRSSSLRGVRLAVEDERQAKPQRTQESAYPTPPSTSTLTTTANSSSSGPREKRRYRRSHSSGQHSILERFSMTRGRHSSPEYAQEQELEHRPRYYLCSSKAGTLVIQEDSFSRVRQRRRRQRHSSADNVLSPHGKSPADSDVQVTAPKRQQSQLRCRQAPPLTSDEDADALGQGQSHKPLARHSRGRRGKRACGKDSPAPELITVDPGNCIYRAEPCATQR</sequence>
<name>B4L2R9_DROMO</name>
<feature type="region of interest" description="Disordered" evidence="1">
    <location>
        <begin position="1"/>
        <end position="34"/>
    </location>
</feature>
<proteinExistence type="predicted"/>
<feature type="compositionally biased region" description="Acidic residues" evidence="1">
    <location>
        <begin position="21"/>
        <end position="34"/>
    </location>
</feature>
<protein>
    <recommendedName>
        <fullName evidence="4">CG15247-PA</fullName>
    </recommendedName>
</protein>
<feature type="compositionally biased region" description="Low complexity" evidence="1">
    <location>
        <begin position="1"/>
        <end position="14"/>
    </location>
</feature>